<dbReference type="Pfam" id="PF14568">
    <property type="entry name" value="SUKH_6"/>
    <property type="match status" value="1"/>
</dbReference>
<dbReference type="AlphaFoldDB" id="A0A562PYZ3"/>
<dbReference type="InterPro" id="IPR018958">
    <property type="entry name" value="Knr4/Smi1-like_dom"/>
</dbReference>
<dbReference type="OrthoDB" id="9152019at2"/>
<comment type="caution">
    <text evidence="2">The sequence shown here is derived from an EMBL/GenBank/DDBJ whole genome shotgun (WGS) entry which is preliminary data.</text>
</comment>
<evidence type="ECO:0000313" key="3">
    <source>
        <dbReference type="Proteomes" id="UP000316905"/>
    </source>
</evidence>
<dbReference type="Gene3D" id="3.40.1580.10">
    <property type="entry name" value="SMI1/KNR4-like"/>
    <property type="match status" value="1"/>
</dbReference>
<dbReference type="Proteomes" id="UP000316905">
    <property type="component" value="Unassembled WGS sequence"/>
</dbReference>
<proteinExistence type="predicted"/>
<dbReference type="SUPFAM" id="SSF160631">
    <property type="entry name" value="SMI1/KNR4-like"/>
    <property type="match status" value="1"/>
</dbReference>
<protein>
    <submittedName>
        <fullName evidence="2">SUKH superfamily protein</fullName>
    </submittedName>
</protein>
<evidence type="ECO:0000259" key="1">
    <source>
        <dbReference type="SMART" id="SM00860"/>
    </source>
</evidence>
<dbReference type="EMBL" id="VLKY01000016">
    <property type="protein sequence ID" value="TWI49614.1"/>
    <property type="molecule type" value="Genomic_DNA"/>
</dbReference>
<dbReference type="SMART" id="SM00860">
    <property type="entry name" value="SMI1_KNR4"/>
    <property type="match status" value="1"/>
</dbReference>
<name>A0A562PYZ3_9PSED</name>
<dbReference type="RefSeq" id="WP_145144952.1">
    <property type="nucleotide sequence ID" value="NZ_VLKY01000016.1"/>
</dbReference>
<organism evidence="2 3">
    <name type="scientific">Pseudomonas duriflava</name>
    <dbReference type="NCBI Taxonomy" id="459528"/>
    <lineage>
        <taxon>Bacteria</taxon>
        <taxon>Pseudomonadati</taxon>
        <taxon>Pseudomonadota</taxon>
        <taxon>Gammaproteobacteria</taxon>
        <taxon>Pseudomonadales</taxon>
        <taxon>Pseudomonadaceae</taxon>
        <taxon>Pseudomonas</taxon>
    </lineage>
</organism>
<gene>
    <name evidence="2" type="ORF">IQ22_03937</name>
</gene>
<evidence type="ECO:0000313" key="2">
    <source>
        <dbReference type="EMBL" id="TWI49614.1"/>
    </source>
</evidence>
<dbReference type="InterPro" id="IPR037883">
    <property type="entry name" value="Knr4/Smi1-like_sf"/>
</dbReference>
<feature type="domain" description="Knr4/Smi1-like" evidence="1">
    <location>
        <begin position="17"/>
        <end position="130"/>
    </location>
</feature>
<sequence length="135" mass="15332">MKTLEKLVLEQQAITRPASPANIKALEATLGFPLSHEYREYLLRFGIIAHDAYETYGLGVPDDYFLNVLTAYKDLSSDTRYPANSVPLLELGDGQYYLYDNHHQRVLLWATPSGGVVRTLQLSLEDFLKTHLFKA</sequence>
<accession>A0A562PYZ3</accession>
<reference evidence="2 3" key="1">
    <citation type="journal article" date="2015" name="Stand. Genomic Sci.">
        <title>Genomic Encyclopedia of Bacterial and Archaeal Type Strains, Phase III: the genomes of soil and plant-associated and newly described type strains.</title>
        <authorList>
            <person name="Whitman W.B."/>
            <person name="Woyke T."/>
            <person name="Klenk H.P."/>
            <person name="Zhou Y."/>
            <person name="Lilburn T.G."/>
            <person name="Beck B.J."/>
            <person name="De Vos P."/>
            <person name="Vandamme P."/>
            <person name="Eisen J.A."/>
            <person name="Garrity G."/>
            <person name="Hugenholtz P."/>
            <person name="Kyrpides N.C."/>
        </authorList>
    </citation>
    <scope>NUCLEOTIDE SEQUENCE [LARGE SCALE GENOMIC DNA]</scope>
    <source>
        <strain evidence="2 3">CGMCC 1.6858</strain>
    </source>
</reference>
<keyword evidence="3" id="KW-1185">Reference proteome</keyword>